<protein>
    <submittedName>
        <fullName evidence="3">Uncharacterized protein</fullName>
    </submittedName>
</protein>
<feature type="compositionally biased region" description="Low complexity" evidence="1">
    <location>
        <begin position="682"/>
        <end position="695"/>
    </location>
</feature>
<name>A0A420XYI6_9PEZI</name>
<feature type="compositionally biased region" description="Pro residues" evidence="1">
    <location>
        <begin position="605"/>
        <end position="617"/>
    </location>
</feature>
<keyword evidence="4" id="KW-1185">Reference proteome</keyword>
<feature type="region of interest" description="Disordered" evidence="1">
    <location>
        <begin position="152"/>
        <end position="177"/>
    </location>
</feature>
<proteinExistence type="predicted"/>
<evidence type="ECO:0000256" key="2">
    <source>
        <dbReference type="SAM" id="Phobius"/>
    </source>
</evidence>
<feature type="compositionally biased region" description="Polar residues" evidence="1">
    <location>
        <begin position="488"/>
        <end position="497"/>
    </location>
</feature>
<feature type="region of interest" description="Disordered" evidence="1">
    <location>
        <begin position="658"/>
        <end position="820"/>
    </location>
</feature>
<evidence type="ECO:0000313" key="3">
    <source>
        <dbReference type="EMBL" id="RKU40723.1"/>
    </source>
</evidence>
<sequence length="959" mass="103879">MGIATSLRVSTPGMDRPVIATSSGLSAGAVAAIAVFSTLVGAFFIACLCLILSRRRQRNVTLQHEVSQIPNFDWEEIETNTTDARQPKKLQKQRKDWTHEAIANTTTNDNDSSAESSEGGEALMREVSPVRPMPLPQLPPFKKSLFTSVFRGGSSPARSIKSSRTNKSGSPERPEKAYRQRDWIDEDVLHGPKVKMQIQTDQAMARDSWPLYSKLASPTLPVVLSNDVQRQTAPYQFQGVGSQYQPCYQPHFPTTLQYSMPAPQLEPQPQSQPHLQMQQQQMPQLQQQYMFHPSQQYNGQGQQRYLPLPPRPVLITGNSVSQAMGNQYYDMQQLLQQSKAFAQHAQAQQAASAAAAAASASGPARKASSTRAAKRKASTDSTLSEILKSTEERLMQSSPTRSRPTTSGTSSTETIKRVRYSNENEDEQPKQRSASQVKLFPVTYSGSKPKKFTFSASFERRDSDGSEESDTSEDSTFGLPVVLPENELPTQLSSPHRTPTKTHDKSPSGSLSTIADEGEEEAESLKLEEMEARYLNQIAALSAKTPTPVNTRSLKAKSMPGLANNDPFVSPSSSPTKKTTPQSARTNRETIRRIRSLRTSTFGEPSPPPLLPAPPKPNTGKHLSTDLEQRLPNQAALGVLPLDLYALRTPVRQTAVKSPTIVPADPSNPNSVHAKKVMQSTSRASLSAPESPSSEVKMEIAKATIPGLRLSRQAGNDGKKPVQANTSSPRTSPEQKTKAVPPPHELRPKGSSPTLGSYGGLMKSIRGPAPPISLVTPKAHRRSVSIKLSGAGSGRVRSMSGVSRQSSTLSQASSVYSQESVGELPQITVNRASVSTATQSPHNPAEASPPVVATVAALRRMNSVVSTGSGPSESGSPVIKTTEFVVARRHRKGRGSKGSRNYLGLLEMKGLNLPTVEGKEKASPEKMKENVNRASVDSLGLYDDDGFLISSPVRGGRSP</sequence>
<dbReference type="OrthoDB" id="4760011at2759"/>
<keyword evidence="2" id="KW-0472">Membrane</keyword>
<evidence type="ECO:0000256" key="1">
    <source>
        <dbReference type="SAM" id="MobiDB-lite"/>
    </source>
</evidence>
<feature type="region of interest" description="Disordered" evidence="1">
    <location>
        <begin position="83"/>
        <end position="121"/>
    </location>
</feature>
<organism evidence="3 4">
    <name type="scientific">Coniochaeta pulveracea</name>
    <dbReference type="NCBI Taxonomy" id="177199"/>
    <lineage>
        <taxon>Eukaryota</taxon>
        <taxon>Fungi</taxon>
        <taxon>Dikarya</taxon>
        <taxon>Ascomycota</taxon>
        <taxon>Pezizomycotina</taxon>
        <taxon>Sordariomycetes</taxon>
        <taxon>Sordariomycetidae</taxon>
        <taxon>Coniochaetales</taxon>
        <taxon>Coniochaetaceae</taxon>
        <taxon>Coniochaeta</taxon>
    </lineage>
</organism>
<keyword evidence="2" id="KW-0812">Transmembrane</keyword>
<feature type="compositionally biased region" description="Polar residues" evidence="1">
    <location>
        <begin position="156"/>
        <end position="169"/>
    </location>
</feature>
<feature type="compositionally biased region" description="Low complexity" evidence="1">
    <location>
        <begin position="397"/>
        <end position="413"/>
    </location>
</feature>
<gene>
    <name evidence="3" type="ORF">DL546_001453</name>
</gene>
<comment type="caution">
    <text evidence="3">The sequence shown here is derived from an EMBL/GenBank/DDBJ whole genome shotgun (WGS) entry which is preliminary data.</text>
</comment>
<accession>A0A420XYI6</accession>
<feature type="transmembrane region" description="Helical" evidence="2">
    <location>
        <begin position="25"/>
        <end position="52"/>
    </location>
</feature>
<dbReference type="EMBL" id="QVQW01000093">
    <property type="protein sequence ID" value="RKU40723.1"/>
    <property type="molecule type" value="Genomic_DNA"/>
</dbReference>
<feature type="compositionally biased region" description="Low complexity" evidence="1">
    <location>
        <begin position="570"/>
        <end position="581"/>
    </location>
</feature>
<feature type="region of interest" description="Disordered" evidence="1">
    <location>
        <begin position="546"/>
        <end position="624"/>
    </location>
</feature>
<feature type="compositionally biased region" description="Basic and acidic residues" evidence="1">
    <location>
        <begin position="414"/>
        <end position="430"/>
    </location>
</feature>
<reference evidence="3 4" key="1">
    <citation type="submission" date="2018-08" db="EMBL/GenBank/DDBJ databases">
        <title>Draft genome of the lignicolous fungus Coniochaeta pulveracea.</title>
        <authorList>
            <person name="Borstlap C.J."/>
            <person name="De Witt R.N."/>
            <person name="Botha A."/>
            <person name="Volschenk H."/>
        </authorList>
    </citation>
    <scope>NUCLEOTIDE SEQUENCE [LARGE SCALE GENOMIC DNA]</scope>
    <source>
        <strain evidence="3 4">CAB683</strain>
    </source>
</reference>
<feature type="compositionally biased region" description="Low complexity" evidence="1">
    <location>
        <begin position="794"/>
        <end position="818"/>
    </location>
</feature>
<feature type="compositionally biased region" description="Low complexity" evidence="1">
    <location>
        <begin position="103"/>
        <end position="121"/>
    </location>
</feature>
<feature type="region of interest" description="Disordered" evidence="1">
    <location>
        <begin position="361"/>
        <end position="526"/>
    </location>
</feature>
<dbReference type="Proteomes" id="UP000275385">
    <property type="component" value="Unassembled WGS sequence"/>
</dbReference>
<evidence type="ECO:0000313" key="4">
    <source>
        <dbReference type="Proteomes" id="UP000275385"/>
    </source>
</evidence>
<feature type="compositionally biased region" description="Polar residues" evidence="1">
    <location>
        <begin position="723"/>
        <end position="734"/>
    </location>
</feature>
<dbReference type="AlphaFoldDB" id="A0A420XYI6"/>
<keyword evidence="2" id="KW-1133">Transmembrane helix</keyword>
<feature type="compositionally biased region" description="Low complexity" evidence="1">
    <location>
        <begin position="361"/>
        <end position="371"/>
    </location>
</feature>